<evidence type="ECO:0000313" key="7">
    <source>
        <dbReference type="Proteomes" id="UP001165065"/>
    </source>
</evidence>
<keyword evidence="2" id="KW-0106">Calcium</keyword>
<evidence type="ECO:0000256" key="1">
    <source>
        <dbReference type="ARBA" id="ARBA00022723"/>
    </source>
</evidence>
<dbReference type="InterPro" id="IPR000917">
    <property type="entry name" value="Sulfatase_N"/>
</dbReference>
<organism evidence="6 7">
    <name type="scientific">Triparma columacea</name>
    <dbReference type="NCBI Taxonomy" id="722753"/>
    <lineage>
        <taxon>Eukaryota</taxon>
        <taxon>Sar</taxon>
        <taxon>Stramenopiles</taxon>
        <taxon>Ochrophyta</taxon>
        <taxon>Bolidophyceae</taxon>
        <taxon>Parmales</taxon>
        <taxon>Triparmaceae</taxon>
        <taxon>Triparma</taxon>
    </lineage>
</organism>
<sequence length="553" mass="61291">MTPAVQSSGVANNEDTGGTTRPNIVHILVDDFGWEQVGYHHGPEAEDVEPITPNIDRLVSDGLELDRFYAHKICSPSRTSIQTGRSPIYANVQNVKPEVVNEDDKVGGWQGAPLGMATVADVLKGQNYSTHFVGKWDVGMATESHTPYSRGYGTFFGYFHHSNDYWGQTEGKCRLKSVKDLWVHNGTFSGPAVHLANGKHCGENNQKPEGEVCVYEEELLLNGVKDVIKSHESNDGEPFFLFYSSHLTHMPLQVPEEYYNKFSHIDNDHRRRMRAMSNFFDWEVGEIVQSLKEANLYDDTLIVLHADNGGEIMTSFCGGNNYPLRGGKFSNFEGGIRVNAAVGGGWLPEDRRGEKEERLVTTDDWLMTYASIAGVDTTKLTDDGAVALGLKDFTGVDQWGVISGEEAGVVREEVIIGDTTSVEFNGDGKTLVGGIIQPPYKLILGAENKLHRVSQDVTTPQNYPDGSDRVPEAIMRKCDRTAKHGCLFNIFEDPTESNSLAAELPDIFNAMLKRIDELQEDVYSPERGKKDGRACEAAMDTYGGYWGPFVQDE</sequence>
<dbReference type="InterPro" id="IPR047115">
    <property type="entry name" value="ARSB"/>
</dbReference>
<dbReference type="Gene3D" id="3.40.720.10">
    <property type="entry name" value="Alkaline Phosphatase, subunit A"/>
    <property type="match status" value="1"/>
</dbReference>
<reference evidence="7" key="1">
    <citation type="journal article" date="2023" name="Commun. Biol.">
        <title>Genome analysis of Parmales, the sister group of diatoms, reveals the evolutionary specialization of diatoms from phago-mixotrophs to photoautotrophs.</title>
        <authorList>
            <person name="Ban H."/>
            <person name="Sato S."/>
            <person name="Yoshikawa S."/>
            <person name="Yamada K."/>
            <person name="Nakamura Y."/>
            <person name="Ichinomiya M."/>
            <person name="Sato N."/>
            <person name="Blanc-Mathieu R."/>
            <person name="Endo H."/>
            <person name="Kuwata A."/>
            <person name="Ogata H."/>
        </authorList>
    </citation>
    <scope>NUCLEOTIDE SEQUENCE [LARGE SCALE GENOMIC DNA]</scope>
</reference>
<name>A0A9W7G4Y6_9STRA</name>
<dbReference type="PANTHER" id="PTHR10342">
    <property type="entry name" value="ARYLSULFATASE"/>
    <property type="match status" value="1"/>
</dbReference>
<dbReference type="GO" id="GO:0046872">
    <property type="term" value="F:metal ion binding"/>
    <property type="evidence" value="ECO:0007669"/>
    <property type="project" value="UniProtKB-KW"/>
</dbReference>
<proteinExistence type="predicted"/>
<accession>A0A9W7G4Y6</accession>
<dbReference type="EMBL" id="BRYA01000017">
    <property type="protein sequence ID" value="GMI32290.1"/>
    <property type="molecule type" value="Genomic_DNA"/>
</dbReference>
<feature type="domain" description="Sulfatase N-terminal" evidence="5">
    <location>
        <begin position="22"/>
        <end position="375"/>
    </location>
</feature>
<dbReference type="Gene3D" id="3.30.1120.10">
    <property type="match status" value="1"/>
</dbReference>
<comment type="caution">
    <text evidence="6">The sequence shown here is derived from an EMBL/GenBank/DDBJ whole genome shotgun (WGS) entry which is preliminary data.</text>
</comment>
<feature type="region of interest" description="Disordered" evidence="4">
    <location>
        <begin position="1"/>
        <end position="22"/>
    </location>
</feature>
<keyword evidence="3" id="KW-0325">Glycoprotein</keyword>
<dbReference type="Proteomes" id="UP001165065">
    <property type="component" value="Unassembled WGS sequence"/>
</dbReference>
<keyword evidence="7" id="KW-1185">Reference proteome</keyword>
<dbReference type="PANTHER" id="PTHR10342:SF274">
    <property type="entry name" value="ARYLSULFATASE B"/>
    <property type="match status" value="1"/>
</dbReference>
<protein>
    <recommendedName>
        <fullName evidence="5">Sulfatase N-terminal domain-containing protein</fullName>
    </recommendedName>
</protein>
<dbReference type="GO" id="GO:0008484">
    <property type="term" value="F:sulfuric ester hydrolase activity"/>
    <property type="evidence" value="ECO:0007669"/>
    <property type="project" value="InterPro"/>
</dbReference>
<evidence type="ECO:0000256" key="3">
    <source>
        <dbReference type="ARBA" id="ARBA00023180"/>
    </source>
</evidence>
<dbReference type="InterPro" id="IPR017850">
    <property type="entry name" value="Alkaline_phosphatase_core_sf"/>
</dbReference>
<evidence type="ECO:0000256" key="4">
    <source>
        <dbReference type="SAM" id="MobiDB-lite"/>
    </source>
</evidence>
<gene>
    <name evidence="6" type="ORF">TrCOL_g5222</name>
</gene>
<keyword evidence="1" id="KW-0479">Metal-binding</keyword>
<evidence type="ECO:0000256" key="2">
    <source>
        <dbReference type="ARBA" id="ARBA00022837"/>
    </source>
</evidence>
<dbReference type="OrthoDB" id="103349at2759"/>
<dbReference type="SUPFAM" id="SSF53649">
    <property type="entry name" value="Alkaline phosphatase-like"/>
    <property type="match status" value="1"/>
</dbReference>
<evidence type="ECO:0000259" key="5">
    <source>
        <dbReference type="Pfam" id="PF00884"/>
    </source>
</evidence>
<dbReference type="AlphaFoldDB" id="A0A9W7G4Y6"/>
<evidence type="ECO:0000313" key="6">
    <source>
        <dbReference type="EMBL" id="GMI32290.1"/>
    </source>
</evidence>
<dbReference type="Pfam" id="PF00884">
    <property type="entry name" value="Sulfatase"/>
    <property type="match status" value="1"/>
</dbReference>